<dbReference type="OrthoDB" id="3763763at2759"/>
<feature type="region of interest" description="Disordered" evidence="1">
    <location>
        <begin position="1"/>
        <end position="23"/>
    </location>
</feature>
<sequence length="329" mass="37079">MSQDEEDATSATANGENALSPEAVEECKPPLLKLSGELLNAIFKHALTADSGAVRCKTDLQSSVSDKKMAVYDGATDLTSSDEIPIEFNQLKYVNKQLYRQTAGLEIKFNDLVFTKKRTPAHTTPPLQMDKQALRFIGQMTPAHRDWIKTIVFTGLDDRRYSWLYVGQTIQRLHHDIEKVAKFLTVQSFGRELNVKYVYPRFNPSYSSSGFMQVGACLCLMFRERDIIADSLLTVPEAMRLRREVDKWRATLGAQHLLGSRTLPELVKALPKFKMFPSTGELSSTEADAVVFEICISRLRCHVAQASAGEVERIDRWMKIAQDLIQNGV</sequence>
<name>A0A6A5ZKX7_9PLEO</name>
<gene>
    <name evidence="2" type="ORF">BDV96DRAFT_642678</name>
</gene>
<evidence type="ECO:0000313" key="3">
    <source>
        <dbReference type="Proteomes" id="UP000799770"/>
    </source>
</evidence>
<reference evidence="2" key="1">
    <citation type="journal article" date="2020" name="Stud. Mycol.">
        <title>101 Dothideomycetes genomes: a test case for predicting lifestyles and emergence of pathogens.</title>
        <authorList>
            <person name="Haridas S."/>
            <person name="Albert R."/>
            <person name="Binder M."/>
            <person name="Bloem J."/>
            <person name="Labutti K."/>
            <person name="Salamov A."/>
            <person name="Andreopoulos B."/>
            <person name="Baker S."/>
            <person name="Barry K."/>
            <person name="Bills G."/>
            <person name="Bluhm B."/>
            <person name="Cannon C."/>
            <person name="Castanera R."/>
            <person name="Culley D."/>
            <person name="Daum C."/>
            <person name="Ezra D."/>
            <person name="Gonzalez J."/>
            <person name="Henrissat B."/>
            <person name="Kuo A."/>
            <person name="Liang C."/>
            <person name="Lipzen A."/>
            <person name="Lutzoni F."/>
            <person name="Magnuson J."/>
            <person name="Mondo S."/>
            <person name="Nolan M."/>
            <person name="Ohm R."/>
            <person name="Pangilinan J."/>
            <person name="Park H.-J."/>
            <person name="Ramirez L."/>
            <person name="Alfaro M."/>
            <person name="Sun H."/>
            <person name="Tritt A."/>
            <person name="Yoshinaga Y."/>
            <person name="Zwiers L.-H."/>
            <person name="Turgeon B."/>
            <person name="Goodwin S."/>
            <person name="Spatafora J."/>
            <person name="Crous P."/>
            <person name="Grigoriev I."/>
        </authorList>
    </citation>
    <scope>NUCLEOTIDE SEQUENCE</scope>
    <source>
        <strain evidence="2">CBS 627.86</strain>
    </source>
</reference>
<evidence type="ECO:0000256" key="1">
    <source>
        <dbReference type="SAM" id="MobiDB-lite"/>
    </source>
</evidence>
<organism evidence="2 3">
    <name type="scientific">Lophiotrema nucula</name>
    <dbReference type="NCBI Taxonomy" id="690887"/>
    <lineage>
        <taxon>Eukaryota</taxon>
        <taxon>Fungi</taxon>
        <taxon>Dikarya</taxon>
        <taxon>Ascomycota</taxon>
        <taxon>Pezizomycotina</taxon>
        <taxon>Dothideomycetes</taxon>
        <taxon>Pleosporomycetidae</taxon>
        <taxon>Pleosporales</taxon>
        <taxon>Lophiotremataceae</taxon>
        <taxon>Lophiotrema</taxon>
    </lineage>
</organism>
<evidence type="ECO:0000313" key="2">
    <source>
        <dbReference type="EMBL" id="KAF2119664.1"/>
    </source>
</evidence>
<keyword evidence="3" id="KW-1185">Reference proteome</keyword>
<accession>A0A6A5ZKX7</accession>
<dbReference type="EMBL" id="ML977315">
    <property type="protein sequence ID" value="KAF2119664.1"/>
    <property type="molecule type" value="Genomic_DNA"/>
</dbReference>
<dbReference type="Proteomes" id="UP000799770">
    <property type="component" value="Unassembled WGS sequence"/>
</dbReference>
<protein>
    <submittedName>
        <fullName evidence="2">Uncharacterized protein</fullName>
    </submittedName>
</protein>
<proteinExistence type="predicted"/>
<dbReference type="AlphaFoldDB" id="A0A6A5ZKX7"/>